<feature type="signal peptide" evidence="2">
    <location>
        <begin position="1"/>
        <end position="24"/>
    </location>
</feature>
<protein>
    <recommendedName>
        <fullName evidence="3">EF-hand domain-containing protein</fullName>
    </recommendedName>
</protein>
<evidence type="ECO:0000313" key="5">
    <source>
        <dbReference type="Proteomes" id="UP000253782"/>
    </source>
</evidence>
<dbReference type="InterPro" id="IPR018247">
    <property type="entry name" value="EF_Hand_1_Ca_BS"/>
</dbReference>
<proteinExistence type="predicted"/>
<dbReference type="OrthoDB" id="5959800at2"/>
<feature type="region of interest" description="Disordered" evidence="1">
    <location>
        <begin position="63"/>
        <end position="89"/>
    </location>
</feature>
<comment type="caution">
    <text evidence="4">The sequence shown here is derived from an EMBL/GenBank/DDBJ whole genome shotgun (WGS) entry which is preliminary data.</text>
</comment>
<gene>
    <name evidence="4" type="ORF">DVJ77_11785</name>
</gene>
<dbReference type="RefSeq" id="WP_114845689.1">
    <property type="nucleotide sequence ID" value="NZ_JBHSPE010000005.1"/>
</dbReference>
<reference evidence="4 5" key="1">
    <citation type="submission" date="2018-07" db="EMBL/GenBank/DDBJ databases">
        <title>Dyella tabacisoli L4-6T, whole genome shotgun sequence.</title>
        <authorList>
            <person name="Zhou X.-K."/>
            <person name="Li W.-J."/>
            <person name="Duan Y.-Q."/>
        </authorList>
    </citation>
    <scope>NUCLEOTIDE SEQUENCE [LARGE SCALE GENOMIC DNA]</scope>
    <source>
        <strain evidence="4 5">L4-6</strain>
    </source>
</reference>
<dbReference type="GO" id="GO:0005509">
    <property type="term" value="F:calcium ion binding"/>
    <property type="evidence" value="ECO:0007669"/>
    <property type="project" value="InterPro"/>
</dbReference>
<organism evidence="4 5">
    <name type="scientific">Dyella tabacisoli</name>
    <dbReference type="NCBI Taxonomy" id="2282381"/>
    <lineage>
        <taxon>Bacteria</taxon>
        <taxon>Pseudomonadati</taxon>
        <taxon>Pseudomonadota</taxon>
        <taxon>Gammaproteobacteria</taxon>
        <taxon>Lysobacterales</taxon>
        <taxon>Rhodanobacteraceae</taxon>
        <taxon>Dyella</taxon>
    </lineage>
</organism>
<keyword evidence="5" id="KW-1185">Reference proteome</keyword>
<name>A0A369UM48_9GAMM</name>
<sequence>MKSKTLILPVLATGTLWFAGTLLAQNQSVSVPQHTPPTKVTNTLDGSQFTSPQGVPVTINSSMPPVPTLDSAPSFEQLSGGGKSISEDQAKAYPPLANDFIYADKNRDGHISKSEYELWLKQK</sequence>
<feature type="chain" id="PRO_5016801955" description="EF-hand domain-containing protein" evidence="2">
    <location>
        <begin position="25"/>
        <end position="123"/>
    </location>
</feature>
<evidence type="ECO:0000256" key="1">
    <source>
        <dbReference type="SAM" id="MobiDB-lite"/>
    </source>
</evidence>
<evidence type="ECO:0000313" key="4">
    <source>
        <dbReference type="EMBL" id="RDD81822.1"/>
    </source>
</evidence>
<dbReference type="PROSITE" id="PS50222">
    <property type="entry name" value="EF_HAND_2"/>
    <property type="match status" value="1"/>
</dbReference>
<keyword evidence="2" id="KW-0732">Signal</keyword>
<feature type="domain" description="EF-hand" evidence="3">
    <location>
        <begin position="100"/>
        <end position="123"/>
    </location>
</feature>
<dbReference type="InterPro" id="IPR002048">
    <property type="entry name" value="EF_hand_dom"/>
</dbReference>
<dbReference type="Proteomes" id="UP000253782">
    <property type="component" value="Unassembled WGS sequence"/>
</dbReference>
<dbReference type="AlphaFoldDB" id="A0A369UM48"/>
<accession>A0A369UM48</accession>
<dbReference type="EMBL" id="QQAH01000009">
    <property type="protein sequence ID" value="RDD81822.1"/>
    <property type="molecule type" value="Genomic_DNA"/>
</dbReference>
<dbReference type="PROSITE" id="PS00018">
    <property type="entry name" value="EF_HAND_1"/>
    <property type="match status" value="1"/>
</dbReference>
<evidence type="ECO:0000259" key="3">
    <source>
        <dbReference type="PROSITE" id="PS50222"/>
    </source>
</evidence>
<evidence type="ECO:0000256" key="2">
    <source>
        <dbReference type="SAM" id="SignalP"/>
    </source>
</evidence>